<dbReference type="GO" id="GO:0032153">
    <property type="term" value="C:cell division site"/>
    <property type="evidence" value="ECO:0007669"/>
    <property type="project" value="UniProtKB-UniRule"/>
</dbReference>
<comment type="similarity">
    <text evidence="9">Belongs to the FtsQ/DivIB family. FtsQ subfamily.</text>
</comment>
<keyword evidence="7 9" id="KW-0472">Membrane</keyword>
<keyword evidence="2 9" id="KW-1003">Cell membrane</keyword>
<comment type="function">
    <text evidence="9">Essential cell division protein. May link together the upstream cell division proteins, which are predominantly cytoplasmic, with the downstream cell division proteins, which are predominantly periplasmic. May control correct divisome assembly.</text>
</comment>
<dbReference type="PANTHER" id="PTHR35851:SF1">
    <property type="entry name" value="CELL DIVISION PROTEIN FTSQ"/>
    <property type="match status" value="1"/>
</dbReference>
<name>A0A1W6SKV6_9PROT</name>
<dbReference type="Proteomes" id="UP000012179">
    <property type="component" value="Chromosome"/>
</dbReference>
<dbReference type="EMBL" id="CP021106">
    <property type="protein sequence ID" value="ARO86431.1"/>
    <property type="molecule type" value="Genomic_DNA"/>
</dbReference>
<evidence type="ECO:0000256" key="4">
    <source>
        <dbReference type="ARBA" id="ARBA00022618"/>
    </source>
</evidence>
<evidence type="ECO:0000256" key="7">
    <source>
        <dbReference type="ARBA" id="ARBA00023136"/>
    </source>
</evidence>
<dbReference type="Gene3D" id="3.40.50.11690">
    <property type="entry name" value="Cell division protein FtsQ/DivIB"/>
    <property type="match status" value="1"/>
</dbReference>
<dbReference type="GO" id="GO:0090529">
    <property type="term" value="P:cell septum assembly"/>
    <property type="evidence" value="ECO:0007669"/>
    <property type="project" value="InterPro"/>
</dbReference>
<dbReference type="InterPro" id="IPR045335">
    <property type="entry name" value="FtsQ_C_sf"/>
</dbReference>
<dbReference type="InterPro" id="IPR034746">
    <property type="entry name" value="POTRA"/>
</dbReference>
<dbReference type="AlphaFoldDB" id="A0A1W6SKV6"/>
<evidence type="ECO:0000256" key="5">
    <source>
        <dbReference type="ARBA" id="ARBA00022692"/>
    </source>
</evidence>
<dbReference type="OrthoDB" id="9790370at2"/>
<keyword evidence="12" id="KW-1185">Reference proteome</keyword>
<dbReference type="Gene3D" id="3.10.20.310">
    <property type="entry name" value="membrane protein fhac"/>
    <property type="match status" value="1"/>
</dbReference>
<dbReference type="GO" id="GO:0005886">
    <property type="term" value="C:plasma membrane"/>
    <property type="evidence" value="ECO:0007669"/>
    <property type="project" value="UniProtKB-SubCell"/>
</dbReference>
<evidence type="ECO:0000259" key="10">
    <source>
        <dbReference type="PROSITE" id="PS51779"/>
    </source>
</evidence>
<dbReference type="InterPro" id="IPR026579">
    <property type="entry name" value="FtsQ"/>
</dbReference>
<comment type="subunit">
    <text evidence="9">Part of a complex composed of FtsB, FtsL and FtsQ.</text>
</comment>
<keyword evidence="5 9" id="KW-0812">Transmembrane</keyword>
<evidence type="ECO:0000256" key="3">
    <source>
        <dbReference type="ARBA" id="ARBA00022519"/>
    </source>
</evidence>
<dbReference type="Pfam" id="PF08478">
    <property type="entry name" value="POTRA_1"/>
    <property type="match status" value="1"/>
</dbReference>
<evidence type="ECO:0000256" key="9">
    <source>
        <dbReference type="HAMAP-Rule" id="MF_00911"/>
    </source>
</evidence>
<accession>A0A1W6SKV6</accession>
<dbReference type="HAMAP" id="MF_00911">
    <property type="entry name" value="FtsQ_subfam"/>
    <property type="match status" value="1"/>
</dbReference>
<reference evidence="11 12" key="1">
    <citation type="journal article" date="2015" name="Int. J. Syst. Evol. Microbiol.">
        <title>Nitrosospira lacus sp. nov., a psychrotolerant, ammonia-oxidizing bacterium from sandy lake sediment.</title>
        <authorList>
            <person name="Urakawa H."/>
            <person name="Garcia J.C."/>
            <person name="Nielsen J.L."/>
            <person name="Le V.Q."/>
            <person name="Kozlowski J.A."/>
            <person name="Stein L.Y."/>
            <person name="Lim C.K."/>
            <person name="Pommerening-Roser A."/>
            <person name="Martens-Habbena W."/>
            <person name="Stahl D.A."/>
            <person name="Klotz M.G."/>
        </authorList>
    </citation>
    <scope>NUCLEOTIDE SEQUENCE [LARGE SCALE GENOMIC DNA]</scope>
    <source>
        <strain evidence="11 12">APG3</strain>
    </source>
</reference>
<feature type="domain" description="POTRA" evidence="10">
    <location>
        <begin position="37"/>
        <end position="112"/>
    </location>
</feature>
<evidence type="ECO:0000256" key="2">
    <source>
        <dbReference type="ARBA" id="ARBA00022475"/>
    </source>
</evidence>
<keyword evidence="6 9" id="KW-1133">Transmembrane helix</keyword>
<dbReference type="GO" id="GO:0043093">
    <property type="term" value="P:FtsZ-dependent cytokinesis"/>
    <property type="evidence" value="ECO:0007669"/>
    <property type="project" value="UniProtKB-UniRule"/>
</dbReference>
<organism evidence="11 12">
    <name type="scientific">Nitrosospira lacus</name>
    <dbReference type="NCBI Taxonomy" id="1288494"/>
    <lineage>
        <taxon>Bacteria</taxon>
        <taxon>Pseudomonadati</taxon>
        <taxon>Pseudomonadota</taxon>
        <taxon>Betaproteobacteria</taxon>
        <taxon>Nitrosomonadales</taxon>
        <taxon>Nitrosomonadaceae</taxon>
        <taxon>Nitrosospira</taxon>
    </lineage>
</organism>
<evidence type="ECO:0000256" key="8">
    <source>
        <dbReference type="ARBA" id="ARBA00023306"/>
    </source>
</evidence>
<dbReference type="PROSITE" id="PS51779">
    <property type="entry name" value="POTRA"/>
    <property type="match status" value="1"/>
</dbReference>
<keyword evidence="8 9" id="KW-0131">Cell cycle</keyword>
<dbReference type="InterPro" id="IPR005548">
    <property type="entry name" value="Cell_div_FtsQ/DivIB_C"/>
</dbReference>
<dbReference type="eggNOG" id="COG1589">
    <property type="taxonomic scope" value="Bacteria"/>
</dbReference>
<keyword evidence="4 9" id="KW-0132">Cell division</keyword>
<comment type="subcellular location">
    <subcellularLocation>
        <location evidence="9">Cell inner membrane</location>
        <topology evidence="9">Single-pass type II membrane protein</topology>
    </subcellularLocation>
    <subcellularLocation>
        <location evidence="1">Membrane</location>
    </subcellularLocation>
    <text evidence="9">Localizes to the division septum.</text>
</comment>
<dbReference type="PANTHER" id="PTHR35851">
    <property type="entry name" value="CELL DIVISION PROTEIN FTSQ"/>
    <property type="match status" value="1"/>
</dbReference>
<protein>
    <recommendedName>
        <fullName evidence="9">Cell division protein FtsQ</fullName>
    </recommendedName>
</protein>
<evidence type="ECO:0000256" key="6">
    <source>
        <dbReference type="ARBA" id="ARBA00022989"/>
    </source>
</evidence>
<dbReference type="InterPro" id="IPR013685">
    <property type="entry name" value="POTRA_FtsQ_type"/>
</dbReference>
<dbReference type="RefSeq" id="WP_004180691.1">
    <property type="nucleotide sequence ID" value="NZ_CP021106.3"/>
</dbReference>
<dbReference type="KEGG" id="nlc:EBAPG3_000800"/>
<evidence type="ECO:0000313" key="11">
    <source>
        <dbReference type="EMBL" id="ARO86431.1"/>
    </source>
</evidence>
<dbReference type="Pfam" id="PF03799">
    <property type="entry name" value="FtsQ_DivIB_C"/>
    <property type="match status" value="1"/>
</dbReference>
<sequence length="250" mass="28059">MWDNHQALDLLANSLFVLVALMAAYTASQWALSLPVLPVKALSVSGSDSGDGKLRHVTREQIESAVHSEFIGSFLTLDLNAMRHAFGKLSWVRVARVRRHWPQSLEVTLEEHIALARWGGDALVNTHGETFNAASDEILPVFDGPPGSSHDMARQYAVFTELLRPLQQRIERVNLSPRRAWQLHLDNGIVLELGREQMESRLARYARAHDYSIARLNQQLSHVDLRYPNGFAVRAEGMTEKPGGKKAPRN</sequence>
<keyword evidence="3 9" id="KW-0997">Cell inner membrane</keyword>
<gene>
    <name evidence="9" type="primary">ftsQ</name>
    <name evidence="11" type="ORF">EBAPG3_000800</name>
</gene>
<evidence type="ECO:0000256" key="1">
    <source>
        <dbReference type="ARBA" id="ARBA00004370"/>
    </source>
</evidence>
<proteinExistence type="inferred from homology"/>
<evidence type="ECO:0000313" key="12">
    <source>
        <dbReference type="Proteomes" id="UP000012179"/>
    </source>
</evidence>